<keyword evidence="1" id="KW-0092">Biotin</keyword>
<dbReference type="Proteomes" id="UP000198744">
    <property type="component" value="Unassembled WGS sequence"/>
</dbReference>
<dbReference type="SUPFAM" id="SSF51230">
    <property type="entry name" value="Single hybrid motif"/>
    <property type="match status" value="1"/>
</dbReference>
<dbReference type="CDD" id="cd06850">
    <property type="entry name" value="biotinyl_domain"/>
    <property type="match status" value="1"/>
</dbReference>
<sequence length="646" mass="72803">MKISEKLLEERILPRDLKEKGVSFVLDKIRRTTGYYVTNTERDLSQSDFKNRVMPHTQLLVAKERNDAGYFSIEITGGASIHVDMLRKQMNPLEKLEVLNANMPDTLFQTLCRGINLFGYRPYPENVIRLTVRSFARYVHVWRVFDFLNYVPNMIPIFEEVKKAGCLLEPAICFSTGPEHTDAFYVKKVGEILEVTGPDILLGIKNHGGLGTPRRIGNLVKAILNAYPELILHYHGHNTDGADIGRIVEAVQNGAKIVNAGDHAFTGFYGPPPILTVVDILKDLGYHAAGLDRQAVIETSNKLRPERECYKDFESQFLGFDPTVQTHKLPGGATGSSFEQAVKGGFLHRMPEILQTELPRVHVELGNWWSVTPGSQILWTTAANNVLKGQRYKDVTDDLKNLMLGRYGEFPFYRPSDEIYESVFGPDWKRMVEQEYGIQKVEDVDLDIEKKVLEHRLGREATEDELVLYLQHPNDAVDFFKFEAKYGKTWVLPPRIWFKKGGFNLGEKFEILDAFGKLHIIEIGTQRRTKTGDAVTYMLIDHHSQPILTEMEADGTTAARKLHLTAKEIDALALSGDIRSHIMGTVSEIPVSEGDEVSTGQILILLEAMKMLNNVVSEVNGQVSEILVAPGDKVEVGTPLLMIKKE</sequence>
<dbReference type="Gene3D" id="2.40.50.100">
    <property type="match status" value="1"/>
</dbReference>
<dbReference type="AlphaFoldDB" id="A0A1H7XGJ6"/>
<gene>
    <name evidence="4" type="ORF">SAMN04489760_11082</name>
</gene>
<dbReference type="RefSeq" id="WP_093883311.1">
    <property type="nucleotide sequence ID" value="NZ_FOBS01000010.1"/>
</dbReference>
<organism evidence="4 5">
    <name type="scientific">Syntrophus gentianae</name>
    <dbReference type="NCBI Taxonomy" id="43775"/>
    <lineage>
        <taxon>Bacteria</taxon>
        <taxon>Pseudomonadati</taxon>
        <taxon>Thermodesulfobacteriota</taxon>
        <taxon>Syntrophia</taxon>
        <taxon>Syntrophales</taxon>
        <taxon>Syntrophaceae</taxon>
        <taxon>Syntrophus</taxon>
    </lineage>
</organism>
<dbReference type="PROSITE" id="PS00188">
    <property type="entry name" value="BIOTIN"/>
    <property type="match status" value="1"/>
</dbReference>
<dbReference type="CDD" id="cd07937">
    <property type="entry name" value="DRE_TIM_PC_TC_5S"/>
    <property type="match status" value="1"/>
</dbReference>
<dbReference type="OrthoDB" id="9769961at2"/>
<evidence type="ECO:0000259" key="3">
    <source>
        <dbReference type="PROSITE" id="PS50991"/>
    </source>
</evidence>
<dbReference type="InterPro" id="IPR000089">
    <property type="entry name" value="Biotin_lipoyl"/>
</dbReference>
<dbReference type="PANTHER" id="PTHR43778">
    <property type="entry name" value="PYRUVATE CARBOXYLASE"/>
    <property type="match status" value="1"/>
</dbReference>
<dbReference type="PANTHER" id="PTHR43778:SF2">
    <property type="entry name" value="PYRUVATE CARBOXYLASE, MITOCHONDRIAL"/>
    <property type="match status" value="1"/>
</dbReference>
<dbReference type="PROSITE" id="PS50991">
    <property type="entry name" value="PYR_CT"/>
    <property type="match status" value="1"/>
</dbReference>
<dbReference type="InterPro" id="IPR011053">
    <property type="entry name" value="Single_hybrid_motif"/>
</dbReference>
<evidence type="ECO:0000313" key="4">
    <source>
        <dbReference type="EMBL" id="SEM32317.1"/>
    </source>
</evidence>
<dbReference type="GO" id="GO:0004736">
    <property type="term" value="F:pyruvate carboxylase activity"/>
    <property type="evidence" value="ECO:0007669"/>
    <property type="project" value="UniProtKB-ARBA"/>
</dbReference>
<dbReference type="Gene3D" id="3.20.20.70">
    <property type="entry name" value="Aldolase class I"/>
    <property type="match status" value="1"/>
</dbReference>
<dbReference type="InterPro" id="IPR013785">
    <property type="entry name" value="Aldolase_TIM"/>
</dbReference>
<dbReference type="SUPFAM" id="SSF51569">
    <property type="entry name" value="Aldolase"/>
    <property type="match status" value="1"/>
</dbReference>
<dbReference type="PROSITE" id="PS50968">
    <property type="entry name" value="BIOTINYL_LIPOYL"/>
    <property type="match status" value="1"/>
</dbReference>
<keyword evidence="4" id="KW-0670">Pyruvate</keyword>
<evidence type="ECO:0000259" key="2">
    <source>
        <dbReference type="PROSITE" id="PS50968"/>
    </source>
</evidence>
<feature type="domain" description="Lipoyl-binding" evidence="2">
    <location>
        <begin position="569"/>
        <end position="644"/>
    </location>
</feature>
<dbReference type="InterPro" id="IPR001882">
    <property type="entry name" value="Biotin_BS"/>
</dbReference>
<dbReference type="EMBL" id="FOBS01000010">
    <property type="protein sequence ID" value="SEM32317.1"/>
    <property type="molecule type" value="Genomic_DNA"/>
</dbReference>
<name>A0A1H7XGJ6_9BACT</name>
<dbReference type="InterPro" id="IPR003379">
    <property type="entry name" value="Carboxylase_cons_dom"/>
</dbReference>
<dbReference type="STRING" id="43775.SAMN04489760_11082"/>
<dbReference type="InterPro" id="IPR055268">
    <property type="entry name" value="PCB-like"/>
</dbReference>
<keyword evidence="5" id="KW-1185">Reference proteome</keyword>
<evidence type="ECO:0000313" key="5">
    <source>
        <dbReference type="Proteomes" id="UP000198744"/>
    </source>
</evidence>
<dbReference type="Pfam" id="PF02436">
    <property type="entry name" value="PYC_OADA"/>
    <property type="match status" value="1"/>
</dbReference>
<dbReference type="InterPro" id="IPR000891">
    <property type="entry name" value="PYR_CT"/>
</dbReference>
<evidence type="ECO:0000256" key="1">
    <source>
        <dbReference type="ARBA" id="ARBA00023267"/>
    </source>
</evidence>
<protein>
    <submittedName>
        <fullName evidence="4">Pyruvate carboxylase</fullName>
    </submittedName>
</protein>
<dbReference type="Pfam" id="PF00364">
    <property type="entry name" value="Biotin_lipoyl"/>
    <property type="match status" value="1"/>
</dbReference>
<dbReference type="GO" id="GO:0006094">
    <property type="term" value="P:gluconeogenesis"/>
    <property type="evidence" value="ECO:0007669"/>
    <property type="project" value="TreeGrafter"/>
</dbReference>
<reference evidence="4 5" key="1">
    <citation type="submission" date="2016-10" db="EMBL/GenBank/DDBJ databases">
        <authorList>
            <person name="de Groot N.N."/>
        </authorList>
    </citation>
    <scope>NUCLEOTIDE SEQUENCE [LARGE SCALE GENOMIC DNA]</scope>
    <source>
        <strain evidence="4 5">DSM 8423</strain>
    </source>
</reference>
<dbReference type="GO" id="GO:0005737">
    <property type="term" value="C:cytoplasm"/>
    <property type="evidence" value="ECO:0007669"/>
    <property type="project" value="TreeGrafter"/>
</dbReference>
<dbReference type="SUPFAM" id="SSF89000">
    <property type="entry name" value="post-HMGL domain-like"/>
    <property type="match status" value="1"/>
</dbReference>
<feature type="domain" description="Pyruvate carboxyltransferase" evidence="3">
    <location>
        <begin position="34"/>
        <end position="297"/>
    </location>
</feature>
<accession>A0A1H7XGJ6</accession>
<proteinExistence type="predicted"/>